<evidence type="ECO:0000256" key="1">
    <source>
        <dbReference type="SAM" id="MobiDB-lite"/>
    </source>
</evidence>
<name>A0ABP7IZ28_9ACTN</name>
<dbReference type="Proteomes" id="UP001500888">
    <property type="component" value="Unassembled WGS sequence"/>
</dbReference>
<evidence type="ECO:0000313" key="2">
    <source>
        <dbReference type="EMBL" id="GAA3829746.1"/>
    </source>
</evidence>
<feature type="compositionally biased region" description="Pro residues" evidence="1">
    <location>
        <begin position="96"/>
        <end position="107"/>
    </location>
</feature>
<feature type="compositionally biased region" description="Acidic residues" evidence="1">
    <location>
        <begin position="74"/>
        <end position="95"/>
    </location>
</feature>
<feature type="region of interest" description="Disordered" evidence="1">
    <location>
        <begin position="72"/>
        <end position="107"/>
    </location>
</feature>
<keyword evidence="3" id="KW-1185">Reference proteome</keyword>
<sequence length="107" mass="12056">MTKPIQYQMHHFSQSNPRGPEQDDVPALLRRVAASIEKLGEVQVYDLIMHNEITEEGLDWPSVTVYFDYAHEAEEMDEHADADTAGEVDEEEPEPSDPAPRSPGPHS</sequence>
<dbReference type="RefSeq" id="WP_344947158.1">
    <property type="nucleotide sequence ID" value="NZ_BAAAZR010000028.1"/>
</dbReference>
<feature type="region of interest" description="Disordered" evidence="1">
    <location>
        <begin position="1"/>
        <end position="23"/>
    </location>
</feature>
<accession>A0ABP7IZ28</accession>
<organism evidence="2 3">
    <name type="scientific">Sphaerisporangium flaviroseum</name>
    <dbReference type="NCBI Taxonomy" id="509199"/>
    <lineage>
        <taxon>Bacteria</taxon>
        <taxon>Bacillati</taxon>
        <taxon>Actinomycetota</taxon>
        <taxon>Actinomycetes</taxon>
        <taxon>Streptosporangiales</taxon>
        <taxon>Streptosporangiaceae</taxon>
        <taxon>Sphaerisporangium</taxon>
    </lineage>
</organism>
<reference evidence="3" key="1">
    <citation type="journal article" date="2019" name="Int. J. Syst. Evol. Microbiol.">
        <title>The Global Catalogue of Microorganisms (GCM) 10K type strain sequencing project: providing services to taxonomists for standard genome sequencing and annotation.</title>
        <authorList>
            <consortium name="The Broad Institute Genomics Platform"/>
            <consortium name="The Broad Institute Genome Sequencing Center for Infectious Disease"/>
            <person name="Wu L."/>
            <person name="Ma J."/>
        </authorList>
    </citation>
    <scope>NUCLEOTIDE SEQUENCE [LARGE SCALE GENOMIC DNA]</scope>
    <source>
        <strain evidence="3">JCM 16908</strain>
    </source>
</reference>
<dbReference type="EMBL" id="BAAAZR010000028">
    <property type="protein sequence ID" value="GAA3829746.1"/>
    <property type="molecule type" value="Genomic_DNA"/>
</dbReference>
<comment type="caution">
    <text evidence="2">The sequence shown here is derived from an EMBL/GenBank/DDBJ whole genome shotgun (WGS) entry which is preliminary data.</text>
</comment>
<gene>
    <name evidence="2" type="ORF">GCM10022226_58250</name>
</gene>
<evidence type="ECO:0000313" key="3">
    <source>
        <dbReference type="Proteomes" id="UP001500888"/>
    </source>
</evidence>
<proteinExistence type="predicted"/>
<protein>
    <submittedName>
        <fullName evidence="2">Uncharacterized protein</fullName>
    </submittedName>
</protein>